<dbReference type="Proteomes" id="UP000050398">
    <property type="component" value="Unassembled WGS sequence"/>
</dbReference>
<feature type="domain" description="DUF4179" evidence="2">
    <location>
        <begin position="36"/>
        <end position="124"/>
    </location>
</feature>
<evidence type="ECO:0000256" key="1">
    <source>
        <dbReference type="SAM" id="Phobius"/>
    </source>
</evidence>
<dbReference type="Pfam" id="PF13786">
    <property type="entry name" value="DUF4179"/>
    <property type="match status" value="1"/>
</dbReference>
<proteinExistence type="predicted"/>
<evidence type="ECO:0000259" key="3">
    <source>
        <dbReference type="Pfam" id="PF18705"/>
    </source>
</evidence>
<feature type="domain" description="DUF5643" evidence="3">
    <location>
        <begin position="218"/>
        <end position="335"/>
    </location>
</feature>
<accession>A0A0P6WJR0</accession>
<dbReference type="InterPro" id="IPR040680">
    <property type="entry name" value="DUF5643"/>
</dbReference>
<comment type="caution">
    <text evidence="4">The sequence shown here is derived from an EMBL/GenBank/DDBJ whole genome shotgun (WGS) entry which is preliminary data.</text>
</comment>
<keyword evidence="1" id="KW-0812">Transmembrane</keyword>
<protein>
    <recommendedName>
        <fullName evidence="6">DUF4179 domain-containing protein</fullName>
    </recommendedName>
</protein>
<name>A0A0P6WJR0_9BACI</name>
<dbReference type="RefSeq" id="WP_060671086.1">
    <property type="nucleotide sequence ID" value="NZ_LIXZ01000002.1"/>
</dbReference>
<keyword evidence="1" id="KW-1133">Transmembrane helix</keyword>
<dbReference type="AlphaFoldDB" id="A0A0P6WJR0"/>
<dbReference type="Gene3D" id="2.60.40.1630">
    <property type="entry name" value="bacillus anthracis domain"/>
    <property type="match status" value="1"/>
</dbReference>
<evidence type="ECO:0000259" key="2">
    <source>
        <dbReference type="Pfam" id="PF13786"/>
    </source>
</evidence>
<dbReference type="InterPro" id="IPR025436">
    <property type="entry name" value="DUF4179"/>
</dbReference>
<keyword evidence="1" id="KW-0472">Membrane</keyword>
<dbReference type="EMBL" id="LIXZ01000002">
    <property type="protein sequence ID" value="KPL60919.1"/>
    <property type="molecule type" value="Genomic_DNA"/>
</dbReference>
<organism evidence="4 5">
    <name type="scientific">Rossellomorea vietnamensis</name>
    <dbReference type="NCBI Taxonomy" id="218284"/>
    <lineage>
        <taxon>Bacteria</taxon>
        <taxon>Bacillati</taxon>
        <taxon>Bacillota</taxon>
        <taxon>Bacilli</taxon>
        <taxon>Bacillales</taxon>
        <taxon>Bacillaceae</taxon>
        <taxon>Rossellomorea</taxon>
    </lineage>
</organism>
<dbReference type="Pfam" id="PF18705">
    <property type="entry name" value="DUF5643"/>
    <property type="match status" value="1"/>
</dbReference>
<dbReference type="PATRIC" id="fig|218284.4.peg.863"/>
<dbReference type="Gene3D" id="2.60.40.1640">
    <property type="entry name" value="Conserved domain protein"/>
    <property type="match status" value="1"/>
</dbReference>
<gene>
    <name evidence="4" type="ORF">AM506_04090</name>
</gene>
<dbReference type="OrthoDB" id="2541898at2"/>
<sequence>MSMKEWKELDIDSLELEEVTDLETKRVKQYVLNNRKKTNVWRNMAVASVMLIGVSAAASYAYPSFATQLPFMDDVIRYFTDEPYKEFEDYSTDIGLSQTSNGVTILIDNAVYDGTNIKISYAIETDKDFGEDIHSGGQWFDIKGANGSGGSSQLTKISPTRYVGLSSITPSFKGGDFPEKVDITWEPETLYSTSNDTEVKGDWSFAFSLKRLEGDLQLINETVQSKDVTFTLKSVEYTDVSTVIAYKQVATDNLLEEWPEVSPVFKVTDDLGHVYMDGTGGGGFSTDNGKTYEGTTEFGTIQDGASRLIIQPIEIASLGSGKGHTEIELEPIVIDLEK</sequence>
<dbReference type="eggNOG" id="ENOG502ZBU2">
    <property type="taxonomic scope" value="Bacteria"/>
</dbReference>
<reference evidence="4 5" key="1">
    <citation type="submission" date="2015-08" db="EMBL/GenBank/DDBJ databases">
        <title>Draft Genome Sequence of Bacillus vietnamensis UCD-SED5.</title>
        <authorList>
            <person name="Lee R.D."/>
            <person name="Jospin G."/>
            <person name="Lang J.M."/>
            <person name="Coil D.A."/>
            <person name="Eisen J.A."/>
        </authorList>
    </citation>
    <scope>NUCLEOTIDE SEQUENCE [LARGE SCALE GENOMIC DNA]</scope>
    <source>
        <strain evidence="4 5">UCD-SED5</strain>
    </source>
</reference>
<evidence type="ECO:0000313" key="5">
    <source>
        <dbReference type="Proteomes" id="UP000050398"/>
    </source>
</evidence>
<feature type="transmembrane region" description="Helical" evidence="1">
    <location>
        <begin position="44"/>
        <end position="62"/>
    </location>
</feature>
<evidence type="ECO:0000313" key="4">
    <source>
        <dbReference type="EMBL" id="KPL60919.1"/>
    </source>
</evidence>
<evidence type="ECO:0008006" key="6">
    <source>
        <dbReference type="Google" id="ProtNLM"/>
    </source>
</evidence>